<protein>
    <submittedName>
        <fullName evidence="8">Heat stress transcription factor A-4a-like</fullName>
    </submittedName>
</protein>
<evidence type="ECO:0000256" key="1">
    <source>
        <dbReference type="ARBA" id="ARBA00004123"/>
    </source>
</evidence>
<evidence type="ECO:0000256" key="2">
    <source>
        <dbReference type="ARBA" id="ARBA00023016"/>
    </source>
</evidence>
<evidence type="ECO:0000313" key="7">
    <source>
        <dbReference type="Proteomes" id="UP000694864"/>
    </source>
</evidence>
<dbReference type="Proteomes" id="UP000694864">
    <property type="component" value="Chromosome 13"/>
</dbReference>
<dbReference type="PANTHER" id="PTHR10015:SF430">
    <property type="entry name" value="HSF-TYPE DNA-BINDING DOMAIN-CONTAINING PROTEIN"/>
    <property type="match status" value="1"/>
</dbReference>
<keyword evidence="2" id="KW-0346">Stress response</keyword>
<evidence type="ECO:0000259" key="6">
    <source>
        <dbReference type="SMART" id="SM00415"/>
    </source>
</evidence>
<keyword evidence="3" id="KW-0238">DNA-binding</keyword>
<reference evidence="7" key="1">
    <citation type="journal article" date="2014" name="Nat. Commun.">
        <title>The emerging biofuel crop Camelina sativa retains a highly undifferentiated hexaploid genome structure.</title>
        <authorList>
            <person name="Kagale S."/>
            <person name="Koh C."/>
            <person name="Nixon J."/>
            <person name="Bollina V."/>
            <person name="Clarke W.E."/>
            <person name="Tuteja R."/>
            <person name="Spillane C."/>
            <person name="Robinson S.J."/>
            <person name="Links M.G."/>
            <person name="Clarke C."/>
            <person name="Higgins E.E."/>
            <person name="Huebert T."/>
            <person name="Sharpe A.G."/>
            <person name="Parkin I.A."/>
        </authorList>
    </citation>
    <scope>NUCLEOTIDE SEQUENCE [LARGE SCALE GENOMIC DNA]</scope>
    <source>
        <strain evidence="7">cv. DH55</strain>
    </source>
</reference>
<keyword evidence="7" id="KW-1185">Reference proteome</keyword>
<dbReference type="SMART" id="SM00415">
    <property type="entry name" value="HSF"/>
    <property type="match status" value="1"/>
</dbReference>
<dbReference type="Gene3D" id="1.10.10.10">
    <property type="entry name" value="Winged helix-like DNA-binding domain superfamily/Winged helix DNA-binding domain"/>
    <property type="match status" value="1"/>
</dbReference>
<dbReference type="SUPFAM" id="SSF46785">
    <property type="entry name" value="Winged helix' DNA-binding domain"/>
    <property type="match status" value="1"/>
</dbReference>
<evidence type="ECO:0000256" key="4">
    <source>
        <dbReference type="ARBA" id="ARBA00023242"/>
    </source>
</evidence>
<dbReference type="InterPro" id="IPR036390">
    <property type="entry name" value="WH_DNA-bd_sf"/>
</dbReference>
<feature type="domain" description="HSF-type DNA-binding" evidence="6">
    <location>
        <begin position="17"/>
        <end position="112"/>
    </location>
</feature>
<reference evidence="8" key="2">
    <citation type="submission" date="2025-08" db="UniProtKB">
        <authorList>
            <consortium name="RefSeq"/>
        </authorList>
    </citation>
    <scope>IDENTIFICATION</scope>
    <source>
        <tissue evidence="8">Leaf</tissue>
    </source>
</reference>
<dbReference type="InterPro" id="IPR000232">
    <property type="entry name" value="HSF_DNA-bd"/>
</dbReference>
<evidence type="ECO:0000256" key="3">
    <source>
        <dbReference type="ARBA" id="ARBA00023125"/>
    </source>
</evidence>
<sequence>MVRDNNCGGSSRSSIRPFRSFPSRLYEMVDDTSMDAIISWSESGKSFIVWNQTELCTHVLPKFSLSQKLSKFTFMLDTFGFKKVESEEERWEYANDNFVRGKPELAEEIHKRYMASLPPKAFVF</sequence>
<accession>A0ABM0VAI9</accession>
<name>A0ABM0VAI9_CAMSA</name>
<comment type="similarity">
    <text evidence="5">Belongs to the HSF family.</text>
</comment>
<organism evidence="7 8">
    <name type="scientific">Camelina sativa</name>
    <name type="common">False flax</name>
    <name type="synonym">Myagrum sativum</name>
    <dbReference type="NCBI Taxonomy" id="90675"/>
    <lineage>
        <taxon>Eukaryota</taxon>
        <taxon>Viridiplantae</taxon>
        <taxon>Streptophyta</taxon>
        <taxon>Embryophyta</taxon>
        <taxon>Tracheophyta</taxon>
        <taxon>Spermatophyta</taxon>
        <taxon>Magnoliopsida</taxon>
        <taxon>eudicotyledons</taxon>
        <taxon>Gunneridae</taxon>
        <taxon>Pentapetalae</taxon>
        <taxon>rosids</taxon>
        <taxon>malvids</taxon>
        <taxon>Brassicales</taxon>
        <taxon>Brassicaceae</taxon>
        <taxon>Camelineae</taxon>
        <taxon>Camelina</taxon>
    </lineage>
</organism>
<evidence type="ECO:0000256" key="5">
    <source>
        <dbReference type="RuleBase" id="RU004020"/>
    </source>
</evidence>
<gene>
    <name evidence="8" type="primary">LOC104735299</name>
</gene>
<comment type="subcellular location">
    <subcellularLocation>
        <location evidence="1">Nucleus</location>
    </subcellularLocation>
</comment>
<evidence type="ECO:0000313" key="8">
    <source>
        <dbReference type="RefSeq" id="XP_010453361.1"/>
    </source>
</evidence>
<dbReference type="Pfam" id="PF00447">
    <property type="entry name" value="HSF_DNA-bind"/>
    <property type="match status" value="1"/>
</dbReference>
<dbReference type="PRINTS" id="PR00056">
    <property type="entry name" value="HSFDOMAIN"/>
</dbReference>
<dbReference type="RefSeq" id="XP_010453361.1">
    <property type="nucleotide sequence ID" value="XM_010455059.2"/>
</dbReference>
<dbReference type="PANTHER" id="PTHR10015">
    <property type="entry name" value="HEAT SHOCK TRANSCRIPTION FACTOR"/>
    <property type="match status" value="1"/>
</dbReference>
<dbReference type="InterPro" id="IPR036388">
    <property type="entry name" value="WH-like_DNA-bd_sf"/>
</dbReference>
<proteinExistence type="inferred from homology"/>
<keyword evidence="4" id="KW-0539">Nucleus</keyword>
<dbReference type="GeneID" id="104735299"/>